<keyword evidence="2" id="KW-1185">Reference proteome</keyword>
<name>A0ABQ5FR25_9ASTR</name>
<reference evidence="1" key="2">
    <citation type="submission" date="2022-01" db="EMBL/GenBank/DDBJ databases">
        <authorList>
            <person name="Yamashiro T."/>
            <person name="Shiraishi A."/>
            <person name="Satake H."/>
            <person name="Nakayama K."/>
        </authorList>
    </citation>
    <scope>NUCLEOTIDE SEQUENCE</scope>
</reference>
<reference evidence="1" key="1">
    <citation type="journal article" date="2022" name="Int. J. Mol. Sci.">
        <title>Draft Genome of Tanacetum Coccineum: Genomic Comparison of Closely Related Tanacetum-Family Plants.</title>
        <authorList>
            <person name="Yamashiro T."/>
            <person name="Shiraishi A."/>
            <person name="Nakayama K."/>
            <person name="Satake H."/>
        </authorList>
    </citation>
    <scope>NUCLEOTIDE SEQUENCE</scope>
</reference>
<protein>
    <submittedName>
        <fullName evidence="1">Uncharacterized protein</fullName>
    </submittedName>
</protein>
<comment type="caution">
    <text evidence="1">The sequence shown here is derived from an EMBL/GenBank/DDBJ whole genome shotgun (WGS) entry which is preliminary data.</text>
</comment>
<proteinExistence type="predicted"/>
<organism evidence="1 2">
    <name type="scientific">Tanacetum coccineum</name>
    <dbReference type="NCBI Taxonomy" id="301880"/>
    <lineage>
        <taxon>Eukaryota</taxon>
        <taxon>Viridiplantae</taxon>
        <taxon>Streptophyta</taxon>
        <taxon>Embryophyta</taxon>
        <taxon>Tracheophyta</taxon>
        <taxon>Spermatophyta</taxon>
        <taxon>Magnoliopsida</taxon>
        <taxon>eudicotyledons</taxon>
        <taxon>Gunneridae</taxon>
        <taxon>Pentapetalae</taxon>
        <taxon>asterids</taxon>
        <taxon>campanulids</taxon>
        <taxon>Asterales</taxon>
        <taxon>Asteraceae</taxon>
        <taxon>Asteroideae</taxon>
        <taxon>Anthemideae</taxon>
        <taxon>Anthemidinae</taxon>
        <taxon>Tanacetum</taxon>
    </lineage>
</organism>
<evidence type="ECO:0000313" key="2">
    <source>
        <dbReference type="Proteomes" id="UP001151760"/>
    </source>
</evidence>
<evidence type="ECO:0000313" key="1">
    <source>
        <dbReference type="EMBL" id="GJT65127.1"/>
    </source>
</evidence>
<gene>
    <name evidence="1" type="ORF">Tco_1016607</name>
</gene>
<dbReference type="EMBL" id="BQNB010017605">
    <property type="protein sequence ID" value="GJT65127.1"/>
    <property type="molecule type" value="Genomic_DNA"/>
</dbReference>
<dbReference type="Proteomes" id="UP001151760">
    <property type="component" value="Unassembled WGS sequence"/>
</dbReference>
<sequence length="133" mass="15375">MDYLHETDAELGIDLDKPLSEQDPLNKLNDLAKKKKKNADTIHDYFKANKRLKSLVQYEDHPAGTVLNEPILDKSTWEDLILYHEGPSDVKDFQEYLNDLEEEFQKRALLTKSNIFFKNGSQRFSGAKATDET</sequence>
<accession>A0ABQ5FR25</accession>